<dbReference type="AlphaFoldDB" id="A0A0W0WM10"/>
<dbReference type="RefSeq" id="WP_058505948.1">
    <property type="nucleotide sequence ID" value="NZ_CAAAIF010000008.1"/>
</dbReference>
<feature type="signal peptide" evidence="2">
    <location>
        <begin position="1"/>
        <end position="24"/>
    </location>
</feature>
<keyword evidence="4" id="KW-1185">Reference proteome</keyword>
<dbReference type="PATRIC" id="fig|45070.6.peg.3163"/>
<evidence type="ECO:0000313" key="3">
    <source>
        <dbReference type="EMBL" id="KTD33353.1"/>
    </source>
</evidence>
<comment type="caution">
    <text evidence="3">The sequence shown here is derived from an EMBL/GenBank/DDBJ whole genome shotgun (WGS) entry which is preliminary data.</text>
</comment>
<sequence length="293" mass="31463">MHFNRLKMVLAAVVFSAFSFMASAAATDSNKQVPPPPAATMDDTTQQTTPPGTSNNTTNQNSAPGTTNNTTNQNSAPGTTNNTTNQNSAPATTNDTTNQNPAPAATDNTTTKQPATPTTDDTNKSNSAPGNMMDSNQAESFQAICLSSWMKRETNIANMTAYKHFGEKYCACALTQPLDTDAAVDKAIQVCMSRTLLRTTMDSLEEEIGLEKASDKDVSQFCQDTWNLIYPKMNDQARQIATSFCDCSQPKLVSLLKSSNNMADKEYYDQIDSIAAACSGPIQSSQEPAKSAN</sequence>
<evidence type="ECO:0000256" key="1">
    <source>
        <dbReference type="SAM" id="MobiDB-lite"/>
    </source>
</evidence>
<evidence type="ECO:0000313" key="4">
    <source>
        <dbReference type="Proteomes" id="UP000054725"/>
    </source>
</evidence>
<keyword evidence="2" id="KW-0732">Signal</keyword>
<proteinExistence type="predicted"/>
<evidence type="ECO:0000256" key="2">
    <source>
        <dbReference type="SAM" id="SignalP"/>
    </source>
</evidence>
<dbReference type="EMBL" id="LNYO01000024">
    <property type="protein sequence ID" value="KTD33353.1"/>
    <property type="molecule type" value="Genomic_DNA"/>
</dbReference>
<feature type="compositionally biased region" description="Polar residues" evidence="1">
    <location>
        <begin position="63"/>
        <end position="88"/>
    </location>
</feature>
<dbReference type="STRING" id="45070.Lnau_3001"/>
<feature type="compositionally biased region" description="Low complexity" evidence="1">
    <location>
        <begin position="44"/>
        <end position="62"/>
    </location>
</feature>
<dbReference type="OrthoDB" id="5639804at2"/>
<feature type="compositionally biased region" description="Low complexity" evidence="1">
    <location>
        <begin position="89"/>
        <end position="120"/>
    </location>
</feature>
<feature type="compositionally biased region" description="Polar residues" evidence="1">
    <location>
        <begin position="124"/>
        <end position="134"/>
    </location>
</feature>
<gene>
    <name evidence="3" type="ORF">Lnau_3001</name>
</gene>
<reference evidence="3 4" key="1">
    <citation type="submission" date="2015-11" db="EMBL/GenBank/DDBJ databases">
        <title>Genomic analysis of 38 Legionella species identifies large and diverse effector repertoires.</title>
        <authorList>
            <person name="Burstein D."/>
            <person name="Amaro F."/>
            <person name="Zusman T."/>
            <person name="Lifshitz Z."/>
            <person name="Cohen O."/>
            <person name="Gilbert J.A."/>
            <person name="Pupko T."/>
            <person name="Shuman H.A."/>
            <person name="Segal G."/>
        </authorList>
    </citation>
    <scope>NUCLEOTIDE SEQUENCE [LARGE SCALE GENOMIC DNA]</scope>
    <source>
        <strain evidence="3 4">ATCC 49506</strain>
    </source>
</reference>
<feature type="region of interest" description="Disordered" evidence="1">
    <location>
        <begin position="26"/>
        <end position="134"/>
    </location>
</feature>
<dbReference type="Proteomes" id="UP000054725">
    <property type="component" value="Unassembled WGS sequence"/>
</dbReference>
<protein>
    <submittedName>
        <fullName evidence="3">Uncharacterized protein</fullName>
    </submittedName>
</protein>
<accession>A0A0W0WM10</accession>
<organism evidence="3 4">
    <name type="scientific">Legionella nautarum</name>
    <dbReference type="NCBI Taxonomy" id="45070"/>
    <lineage>
        <taxon>Bacteria</taxon>
        <taxon>Pseudomonadati</taxon>
        <taxon>Pseudomonadota</taxon>
        <taxon>Gammaproteobacteria</taxon>
        <taxon>Legionellales</taxon>
        <taxon>Legionellaceae</taxon>
        <taxon>Legionella</taxon>
    </lineage>
</organism>
<feature type="chain" id="PRO_5006915640" evidence="2">
    <location>
        <begin position="25"/>
        <end position="293"/>
    </location>
</feature>
<name>A0A0W0WM10_9GAMM</name>